<organism evidence="25 26">
    <name type="scientific">Cavia porcellus</name>
    <name type="common">Guinea pig</name>
    <dbReference type="NCBI Taxonomy" id="10141"/>
    <lineage>
        <taxon>Eukaryota</taxon>
        <taxon>Metazoa</taxon>
        <taxon>Chordata</taxon>
        <taxon>Craniata</taxon>
        <taxon>Vertebrata</taxon>
        <taxon>Euteleostomi</taxon>
        <taxon>Mammalia</taxon>
        <taxon>Eutheria</taxon>
        <taxon>Euarchontoglires</taxon>
        <taxon>Glires</taxon>
        <taxon>Rodentia</taxon>
        <taxon>Hystricomorpha</taxon>
        <taxon>Caviidae</taxon>
        <taxon>Cavia</taxon>
    </lineage>
</organism>
<evidence type="ECO:0000256" key="1">
    <source>
        <dbReference type="ARBA" id="ARBA00004477"/>
    </source>
</evidence>
<comment type="catalytic activity">
    <reaction evidence="23">
        <text>4,4-dimethyl-8,14-cholestadien-3beta-ol + NADPH + H(+) = 4,4-dimethyl-5alpha-cholest-8-en-3beta-ol + NADP(+)</text>
        <dbReference type="Rhea" id="RHEA:46812"/>
        <dbReference type="ChEBI" id="CHEBI:15378"/>
        <dbReference type="ChEBI" id="CHEBI:57783"/>
        <dbReference type="ChEBI" id="CHEBI:58349"/>
        <dbReference type="ChEBI" id="CHEBI:78904"/>
        <dbReference type="ChEBI" id="CHEBI:87044"/>
    </reaction>
</comment>
<keyword evidence="4 23" id="KW-0444">Lipid biosynthesis</keyword>
<keyword evidence="17 23" id="KW-0753">Steroid metabolism</keyword>
<evidence type="ECO:0000256" key="16">
    <source>
        <dbReference type="ARBA" id="ARBA00023166"/>
    </source>
</evidence>
<keyword evidence="16 23" id="KW-1207">Sterol metabolism</keyword>
<evidence type="ECO:0000313" key="26">
    <source>
        <dbReference type="Proteomes" id="UP000005447"/>
    </source>
</evidence>
<evidence type="ECO:0000256" key="11">
    <source>
        <dbReference type="ARBA" id="ARBA00022989"/>
    </source>
</evidence>
<dbReference type="Proteomes" id="UP000005447">
    <property type="component" value="Unassembled WGS sequence"/>
</dbReference>
<evidence type="ECO:0000256" key="3">
    <source>
        <dbReference type="ARBA" id="ARBA00005402"/>
    </source>
</evidence>
<keyword evidence="11 23" id="KW-1133">Transmembrane helix</keyword>
<reference evidence="25" key="2">
    <citation type="submission" date="2025-08" db="UniProtKB">
        <authorList>
            <consortium name="Ensembl"/>
        </authorList>
    </citation>
    <scope>IDENTIFICATION</scope>
    <source>
        <strain evidence="25">2N</strain>
    </source>
</reference>
<dbReference type="Pfam" id="PF01222">
    <property type="entry name" value="ERG4_ERG24"/>
    <property type="match status" value="1"/>
</dbReference>
<keyword evidence="13 23" id="KW-0756">Sterol biosynthesis</keyword>
<reference evidence="26" key="1">
    <citation type="journal article" date="2011" name="Nature">
        <title>A high-resolution map of human evolutionary constraint using 29 mammals.</title>
        <authorList>
            <person name="Lindblad-Toh K."/>
            <person name="Garber M."/>
            <person name="Zuk O."/>
            <person name="Lin M.F."/>
            <person name="Parker B.J."/>
            <person name="Washietl S."/>
            <person name="Kheradpour P."/>
            <person name="Ernst J."/>
            <person name="Jordan G."/>
            <person name="Mauceli E."/>
            <person name="Ward L.D."/>
            <person name="Lowe C.B."/>
            <person name="Holloway A.K."/>
            <person name="Clamp M."/>
            <person name="Gnerre S."/>
            <person name="Alfoldi J."/>
            <person name="Beal K."/>
            <person name="Chang J."/>
            <person name="Clawson H."/>
            <person name="Cuff J."/>
            <person name="Di Palma F."/>
            <person name="Fitzgerald S."/>
            <person name="Flicek P."/>
            <person name="Guttman M."/>
            <person name="Hubisz M.J."/>
            <person name="Jaffe D.B."/>
            <person name="Jungreis I."/>
            <person name="Kent W.J."/>
            <person name="Kostka D."/>
            <person name="Lara M."/>
            <person name="Martins A.L."/>
            <person name="Massingham T."/>
            <person name="Moltke I."/>
            <person name="Raney B.J."/>
            <person name="Rasmussen M.D."/>
            <person name="Robinson J."/>
            <person name="Stark A."/>
            <person name="Vilella A.J."/>
            <person name="Wen J."/>
            <person name="Xie X."/>
            <person name="Zody M.C."/>
            <person name="Baldwin J."/>
            <person name="Bloom T."/>
            <person name="Chin C.W."/>
            <person name="Heiman D."/>
            <person name="Nicol R."/>
            <person name="Nusbaum C."/>
            <person name="Young S."/>
            <person name="Wilkinson J."/>
            <person name="Worley K.C."/>
            <person name="Kovar C.L."/>
            <person name="Muzny D.M."/>
            <person name="Gibbs R.A."/>
            <person name="Cree A."/>
            <person name="Dihn H.H."/>
            <person name="Fowler G."/>
            <person name="Jhangiani S."/>
            <person name="Joshi V."/>
            <person name="Lee S."/>
            <person name="Lewis L.R."/>
            <person name="Nazareth L.V."/>
            <person name="Okwuonu G."/>
            <person name="Santibanez J."/>
            <person name="Warren W.C."/>
            <person name="Mardis E.R."/>
            <person name="Weinstock G.M."/>
            <person name="Wilson R.K."/>
            <person name="Delehaunty K."/>
            <person name="Dooling D."/>
            <person name="Fronik C."/>
            <person name="Fulton L."/>
            <person name="Fulton B."/>
            <person name="Graves T."/>
            <person name="Minx P."/>
            <person name="Sodergren E."/>
            <person name="Birney E."/>
            <person name="Margulies E.H."/>
            <person name="Herrero J."/>
            <person name="Green E.D."/>
            <person name="Haussler D."/>
            <person name="Siepel A."/>
            <person name="Goldman N."/>
            <person name="Pollard K.S."/>
            <person name="Pedersen J.S."/>
            <person name="Lander E.S."/>
            <person name="Kellis M."/>
        </authorList>
    </citation>
    <scope>NUCLEOTIDE SEQUENCE [LARGE SCALE GENOMIC DNA]</scope>
    <source>
        <strain evidence="26">2N</strain>
    </source>
</reference>
<dbReference type="PANTHER" id="PTHR21257:SF38">
    <property type="entry name" value="7-DEHYDROCHOLESTEROL REDUCTASE"/>
    <property type="match status" value="1"/>
</dbReference>
<keyword evidence="7 23" id="KW-0152">Cholesterol biosynthesis</keyword>
<protein>
    <recommendedName>
        <fullName evidence="19 23">7-dehydrocholesterol reductase</fullName>
        <shortName evidence="23">7-DHC</shortName>
        <shortName evidence="23">Delta-14-SR</shortName>
        <ecNumber evidence="18 23">1.3.1.21</ecNumber>
        <ecNumber evidence="23">1.3.1.70</ecNumber>
    </recommendedName>
    <alternativeName>
        <fullName evidence="23">3-beta-hydroxysterol Delta (14)-reductase</fullName>
    </alternativeName>
    <alternativeName>
        <fullName evidence="23">C-14 sterol reductase</fullName>
    </alternativeName>
    <alternativeName>
        <fullName evidence="23">Delta(14)-sterol reductase TM7SF2</fullName>
    </alternativeName>
    <alternativeName>
        <fullName evidence="23">Sterol C14-reductase</fullName>
    </alternativeName>
    <alternativeName>
        <fullName evidence="20 23">Sterol Delta(7)-reductase</fullName>
    </alternativeName>
    <alternativeName>
        <fullName evidence="23">Transmembrane 7 superfamily member 2</fullName>
    </alternativeName>
</protein>
<dbReference type="InterPro" id="IPR018083">
    <property type="entry name" value="Sterol_reductase_CS"/>
</dbReference>
<comment type="catalytic activity">
    <reaction evidence="21">
        <text>cholesterol + NADP(+) = 7-dehydrocholesterol + NADPH + H(+)</text>
        <dbReference type="Rhea" id="RHEA:23984"/>
        <dbReference type="ChEBI" id="CHEBI:15378"/>
        <dbReference type="ChEBI" id="CHEBI:16113"/>
        <dbReference type="ChEBI" id="CHEBI:17759"/>
        <dbReference type="ChEBI" id="CHEBI:57783"/>
        <dbReference type="ChEBI" id="CHEBI:58349"/>
        <dbReference type="EC" id="1.3.1.21"/>
    </reaction>
    <physiologicalReaction direction="right-to-left" evidence="21">
        <dbReference type="Rhea" id="RHEA:23986"/>
    </physiologicalReaction>
</comment>
<evidence type="ECO:0000256" key="6">
    <source>
        <dbReference type="ARBA" id="ARBA00022692"/>
    </source>
</evidence>
<dbReference type="VEuPathDB" id="HostDB:ENSCPOG00000011633"/>
<gene>
    <name evidence="25" type="primary">DHCR7</name>
</gene>
<evidence type="ECO:0000256" key="22">
    <source>
        <dbReference type="ARBA" id="ARBA00047826"/>
    </source>
</evidence>
<evidence type="ECO:0000256" key="18">
    <source>
        <dbReference type="ARBA" id="ARBA00038851"/>
    </source>
</evidence>
<comment type="catalytic activity">
    <reaction evidence="22">
        <text>7-dehydrodesmosterol + NADPH + H(+) = desmosterol + NADP(+)</text>
        <dbReference type="Rhea" id="RHEA:46740"/>
        <dbReference type="ChEBI" id="CHEBI:15378"/>
        <dbReference type="ChEBI" id="CHEBI:17737"/>
        <dbReference type="ChEBI" id="CHEBI:27910"/>
        <dbReference type="ChEBI" id="CHEBI:57783"/>
        <dbReference type="ChEBI" id="CHEBI:58349"/>
    </reaction>
    <physiologicalReaction direction="left-to-right" evidence="22">
        <dbReference type="Rhea" id="RHEA:46741"/>
    </physiologicalReaction>
</comment>
<keyword evidence="9" id="KW-0521">NADP</keyword>
<dbReference type="GO" id="GO:0005789">
    <property type="term" value="C:endoplasmic reticulum membrane"/>
    <property type="evidence" value="ECO:0007669"/>
    <property type="project" value="UniProtKB-SubCell"/>
</dbReference>
<keyword evidence="10 23" id="KW-0752">Steroid biosynthesis</keyword>
<evidence type="ECO:0000256" key="21">
    <source>
        <dbReference type="ARBA" id="ARBA00047795"/>
    </source>
</evidence>
<evidence type="ECO:0000256" key="7">
    <source>
        <dbReference type="ARBA" id="ARBA00022778"/>
    </source>
</evidence>
<dbReference type="InterPro" id="IPR001171">
    <property type="entry name" value="ERG24_DHCR-like"/>
</dbReference>
<name>H0VJM4_CAVPO</name>
<dbReference type="GO" id="GO:0047598">
    <property type="term" value="F:7-dehydrocholesterol reductase activity"/>
    <property type="evidence" value="ECO:0007669"/>
    <property type="project" value="UniProtKB-EC"/>
</dbReference>
<dbReference type="EC" id="1.3.1.21" evidence="18 23"/>
<proteinExistence type="inferred from homology"/>
<dbReference type="Bgee" id="ENSCPOG00000011633">
    <property type="expression patterns" value="Expressed in adrenal gland and 13 other cell types or tissues"/>
</dbReference>
<comment type="similarity">
    <text evidence="3 23">Belongs to the ERG4/ERG24 family.</text>
</comment>
<keyword evidence="8 23" id="KW-0256">Endoplasmic reticulum</keyword>
<keyword evidence="15 23" id="KW-0472">Membrane</keyword>
<keyword evidence="14 23" id="KW-0443">Lipid metabolism</keyword>
<keyword evidence="5 23" id="KW-0153">Cholesterol metabolism</keyword>
<reference evidence="25" key="3">
    <citation type="submission" date="2025-09" db="UniProtKB">
        <authorList>
            <consortium name="Ensembl"/>
        </authorList>
    </citation>
    <scope>IDENTIFICATION</scope>
    <source>
        <strain evidence="25">2N</strain>
    </source>
</reference>
<evidence type="ECO:0000256" key="13">
    <source>
        <dbReference type="ARBA" id="ARBA00023011"/>
    </source>
</evidence>
<dbReference type="UniPathway" id="UPA00063"/>
<evidence type="ECO:0000256" key="24">
    <source>
        <dbReference type="SAM" id="MobiDB-lite"/>
    </source>
</evidence>
<dbReference type="PROSITE" id="PS01017">
    <property type="entry name" value="STEROL_REDUCT_1"/>
    <property type="match status" value="1"/>
</dbReference>
<feature type="region of interest" description="Disordered" evidence="24">
    <location>
        <begin position="1"/>
        <end position="25"/>
    </location>
</feature>
<evidence type="ECO:0000256" key="14">
    <source>
        <dbReference type="ARBA" id="ARBA00023098"/>
    </source>
</evidence>
<dbReference type="GeneTree" id="ENSGT00390000000417"/>
<comment type="pathway">
    <text evidence="2 23">Steroid biosynthesis; cholesterol biosynthesis.</text>
</comment>
<evidence type="ECO:0000256" key="17">
    <source>
        <dbReference type="ARBA" id="ARBA00023221"/>
    </source>
</evidence>
<dbReference type="Ensembl" id="ENSCPOT00000011745.3">
    <property type="protein sequence ID" value="ENSCPOP00000010463.3"/>
    <property type="gene ID" value="ENSCPOG00000011633.4"/>
</dbReference>
<comment type="subcellular location">
    <subcellularLocation>
        <location evidence="1 23">Endoplasmic reticulum membrane</location>
        <topology evidence="1 23">Multi-pass membrane protein</topology>
    </subcellularLocation>
</comment>
<comment type="function">
    <text evidence="23">Catalyzes the last step of the cholesterol synthesis pathway, which transforms cholesta-5,7-dien-3beta-ol (7-dehydrocholesterol,7-DHC) into cholesterol by reducing the C7-C8 double bond of its sterol core. Can also metabolize cholesta-5,7,24-trien-3beta-ol (7-dehydrodemosterol, 7-DHD) to desmosterol, which is then metabolized by the Delta(24)-sterol reductase (DHCR24) to cholesterol. Modulates ferroptosis (a form of regulated cell death driven by iron-dependent lipid peroxidation) through the metabolic breakdown of the anti-ferroptotic metabolites 7-DHC and 7-DHD which, when accumulated, divert the propagation of peroxyl radical-mediated damage from phospholipid components to its sterol core, protecting plasma and mitochondrial membranes from phospholipid autoxidation.</text>
</comment>
<dbReference type="EC" id="1.3.1.70" evidence="23"/>
<dbReference type="GO" id="GO:0016132">
    <property type="term" value="P:brassinosteroid biosynthetic process"/>
    <property type="evidence" value="ECO:0007669"/>
    <property type="project" value="TreeGrafter"/>
</dbReference>
<evidence type="ECO:0000256" key="9">
    <source>
        <dbReference type="ARBA" id="ARBA00022857"/>
    </source>
</evidence>
<evidence type="ECO:0000256" key="20">
    <source>
        <dbReference type="ARBA" id="ARBA00042688"/>
    </source>
</evidence>
<evidence type="ECO:0000256" key="23">
    <source>
        <dbReference type="RuleBase" id="RU369120"/>
    </source>
</evidence>
<keyword evidence="12 23" id="KW-0560">Oxidoreductase</keyword>
<evidence type="ECO:0000256" key="8">
    <source>
        <dbReference type="ARBA" id="ARBA00022824"/>
    </source>
</evidence>
<accession>H0VJM4</accession>
<dbReference type="GO" id="GO:0006695">
    <property type="term" value="P:cholesterol biosynthetic process"/>
    <property type="evidence" value="ECO:0007669"/>
    <property type="project" value="UniProtKB-UniRule"/>
</dbReference>
<evidence type="ECO:0000256" key="19">
    <source>
        <dbReference type="ARBA" id="ARBA00039984"/>
    </source>
</evidence>
<comment type="caution">
    <text evidence="23">Lacks conserved residue(s) required for the propagation of feature annotation.</text>
</comment>
<dbReference type="GO" id="GO:0050613">
    <property type="term" value="F:Delta14-sterol reductase activity"/>
    <property type="evidence" value="ECO:0007669"/>
    <property type="project" value="UniProtKB-EC"/>
</dbReference>
<feature type="transmembrane region" description="Helical" evidence="23">
    <location>
        <begin position="37"/>
        <end position="58"/>
    </location>
</feature>
<evidence type="ECO:0000313" key="25">
    <source>
        <dbReference type="Ensembl" id="ENSCPOP00000010463.3"/>
    </source>
</evidence>
<sequence length="229" mass="26395">MASKSQPSAPKIGNPGSITNGKAEPQGQWGRAWEVDWFSLASVIFLLLFAPLIVYYFIMACDQYSCSLTTPALNIITGRVSFADIWAKTPPMTMKAVQIYTLWVTFQGYLFPTNAKDCKFTGNFFYNYMMGIEFNPRIGKWFDFKLFFNGRPGIVAWTLINLSFAAKQQELYGQVTNSMVLVNVLQAIYVLDFFWNETWYLKTIDICHDHFGWYLGWGDCVWLPFLYTL</sequence>
<evidence type="ECO:0000256" key="10">
    <source>
        <dbReference type="ARBA" id="ARBA00022955"/>
    </source>
</evidence>
<evidence type="ECO:0000256" key="5">
    <source>
        <dbReference type="ARBA" id="ARBA00022548"/>
    </source>
</evidence>
<dbReference type="AlphaFoldDB" id="H0VJM4"/>
<dbReference type="HOGENOM" id="CLU_015631_0_0_1"/>
<dbReference type="PANTHER" id="PTHR21257">
    <property type="entry name" value="DELTA(14)-STEROL REDUCTASE"/>
    <property type="match status" value="1"/>
</dbReference>
<evidence type="ECO:0000256" key="2">
    <source>
        <dbReference type="ARBA" id="ARBA00004770"/>
    </source>
</evidence>
<evidence type="ECO:0000256" key="12">
    <source>
        <dbReference type="ARBA" id="ARBA00023002"/>
    </source>
</evidence>
<comment type="catalytic activity">
    <reaction evidence="23">
        <text>5alpha-cholest-8,14-dien-3beta-ol + NADPH + H(+) = 5alpha-cholest-8-en-3beta-ol + NADP(+)</text>
        <dbReference type="Rhea" id="RHEA:46456"/>
        <dbReference type="ChEBI" id="CHEBI:15378"/>
        <dbReference type="ChEBI" id="CHEBI:16608"/>
        <dbReference type="ChEBI" id="CHEBI:57783"/>
        <dbReference type="ChEBI" id="CHEBI:58349"/>
        <dbReference type="ChEBI" id="CHEBI:86131"/>
    </reaction>
</comment>
<keyword evidence="26" id="KW-1185">Reference proteome</keyword>
<dbReference type="EMBL" id="AAKN02038592">
    <property type="status" value="NOT_ANNOTATED_CDS"/>
    <property type="molecule type" value="Genomic_DNA"/>
</dbReference>
<comment type="catalytic activity">
    <reaction evidence="23">
        <text>4,4-dimethyl-5alpha-cholesta-8,24-dien-3beta-ol + NADP(+) = 4,4-dimethyl-5alpha-cholesta-8,14,24-trien-3beta-ol + NADPH + H(+)</text>
        <dbReference type="Rhea" id="RHEA:18561"/>
        <dbReference type="ChEBI" id="CHEBI:15378"/>
        <dbReference type="ChEBI" id="CHEBI:17813"/>
        <dbReference type="ChEBI" id="CHEBI:18364"/>
        <dbReference type="ChEBI" id="CHEBI:57783"/>
        <dbReference type="ChEBI" id="CHEBI:58349"/>
        <dbReference type="EC" id="1.3.1.70"/>
    </reaction>
</comment>
<comment type="function">
    <text evidence="23">Catalyzes the reduction of the C14-unsaturated bond of lanosterol, as part of the metabolic pathway leading to cholesterol biosynthesis.</text>
</comment>
<evidence type="ECO:0000256" key="15">
    <source>
        <dbReference type="ARBA" id="ARBA00023136"/>
    </source>
</evidence>
<evidence type="ECO:0000256" key="4">
    <source>
        <dbReference type="ARBA" id="ARBA00022516"/>
    </source>
</evidence>
<keyword evidence="6 23" id="KW-0812">Transmembrane</keyword>